<protein>
    <recommendedName>
        <fullName evidence="3">Tetratricopeptide repeat protein</fullName>
    </recommendedName>
</protein>
<name>A0A316EBP3_9BACT</name>
<proteinExistence type="predicted"/>
<reference evidence="1 2" key="1">
    <citation type="submission" date="2018-05" db="EMBL/GenBank/DDBJ databases">
        <title>Genomic Encyclopedia of Archaeal and Bacterial Type Strains, Phase II (KMG-II): from individual species to whole genera.</title>
        <authorList>
            <person name="Goeker M."/>
        </authorList>
    </citation>
    <scope>NUCLEOTIDE SEQUENCE [LARGE SCALE GENOMIC DNA]</scope>
    <source>
        <strain evidence="1 2">DSM 22214</strain>
    </source>
</reference>
<accession>A0A316EBP3</accession>
<evidence type="ECO:0000313" key="2">
    <source>
        <dbReference type="Proteomes" id="UP000245489"/>
    </source>
</evidence>
<dbReference type="OrthoDB" id="9813254at2"/>
<organism evidence="1 2">
    <name type="scientific">Arcicella aurantiaca</name>
    <dbReference type="NCBI Taxonomy" id="591202"/>
    <lineage>
        <taxon>Bacteria</taxon>
        <taxon>Pseudomonadati</taxon>
        <taxon>Bacteroidota</taxon>
        <taxon>Cytophagia</taxon>
        <taxon>Cytophagales</taxon>
        <taxon>Flectobacillaceae</taxon>
        <taxon>Arcicella</taxon>
    </lineage>
</organism>
<gene>
    <name evidence="1" type="ORF">LV89_01050</name>
</gene>
<keyword evidence="2" id="KW-1185">Reference proteome</keyword>
<evidence type="ECO:0000313" key="1">
    <source>
        <dbReference type="EMBL" id="PWK28267.1"/>
    </source>
</evidence>
<dbReference type="AlphaFoldDB" id="A0A316EBP3"/>
<dbReference type="Gene3D" id="1.25.40.10">
    <property type="entry name" value="Tetratricopeptide repeat domain"/>
    <property type="match status" value="1"/>
</dbReference>
<comment type="caution">
    <text evidence="1">The sequence shown here is derived from an EMBL/GenBank/DDBJ whole genome shotgun (WGS) entry which is preliminary data.</text>
</comment>
<dbReference type="Proteomes" id="UP000245489">
    <property type="component" value="Unassembled WGS sequence"/>
</dbReference>
<dbReference type="InterPro" id="IPR011990">
    <property type="entry name" value="TPR-like_helical_dom_sf"/>
</dbReference>
<evidence type="ECO:0008006" key="3">
    <source>
        <dbReference type="Google" id="ProtNLM"/>
    </source>
</evidence>
<dbReference type="EMBL" id="QGGO01000004">
    <property type="protein sequence ID" value="PWK28267.1"/>
    <property type="molecule type" value="Genomic_DNA"/>
</dbReference>
<sequence length="387" mass="44634">MKKIYSFPESILSIIKQFAFYIFVLSAYCLLPTTSKAQILNDAVTRQQISQGLDKMYSYDFKESAEIFARIKAKYPQHPVFYTLMAIQTELQYFPLKDYPAQQKVYLAYLNQSRNLAETMLDKNEDDIEASFFELATLGYLAAFDADNQEFMKAVGVAKKAYSHLKRGLALTDKQPEFLYSSGIYNYYRIEYPETHPVIKSVIWMFADGNKKLGLQQLDLATKKTIFVKNEATFYAGYVHTKYESNFAKALTYNNILIDKYPDNLLYQMQRAEFLYAVGRYEDSEDFADKILKQKGAMFQCAGTIFKGLVAEKHKKDDKTAETLLLRGVKLPFDERFTKDYHALAYMGLARIAKREGELDKMKEYAKKASKLAEYKSTLAEAKAILK</sequence>
<dbReference type="RefSeq" id="WP_109741822.1">
    <property type="nucleotide sequence ID" value="NZ_QGGO01000004.1"/>
</dbReference>